<accession>A0A2A7MW32</accession>
<evidence type="ECO:0000313" key="10">
    <source>
        <dbReference type="Proteomes" id="UP000465302"/>
    </source>
</evidence>
<comment type="similarity">
    <text evidence="2 4">Belongs to the bacterial solute-binding protein 3 family.</text>
</comment>
<evidence type="ECO:0000256" key="5">
    <source>
        <dbReference type="SAM" id="SignalP"/>
    </source>
</evidence>
<dbReference type="AlphaFoldDB" id="A0A2A7MW32"/>
<dbReference type="Proteomes" id="UP000465302">
    <property type="component" value="Unassembled WGS sequence"/>
</dbReference>
<dbReference type="Gene3D" id="3.40.190.10">
    <property type="entry name" value="Periplasmic binding protein-like II"/>
    <property type="match status" value="2"/>
</dbReference>
<feature type="signal peptide" evidence="5">
    <location>
        <begin position="1"/>
        <end position="31"/>
    </location>
</feature>
<feature type="chain" id="PRO_5033756265" evidence="5">
    <location>
        <begin position="32"/>
        <end position="269"/>
    </location>
</feature>
<dbReference type="EMBL" id="PDCP01000041">
    <property type="protein sequence ID" value="PEG35723.1"/>
    <property type="molecule type" value="Genomic_DNA"/>
</dbReference>
<evidence type="ECO:0000259" key="6">
    <source>
        <dbReference type="SMART" id="SM00062"/>
    </source>
</evidence>
<reference evidence="7" key="3">
    <citation type="submission" date="2020-02" db="EMBL/GenBank/DDBJ databases">
        <authorList>
            <person name="Matsumoto Y."/>
            <person name="Motooka D."/>
            <person name="Nakamura S."/>
        </authorList>
    </citation>
    <scope>NUCLEOTIDE SEQUENCE</scope>
    <source>
        <strain evidence="7">JCM 6377</strain>
    </source>
</reference>
<dbReference type="SMART" id="SM00062">
    <property type="entry name" value="PBPb"/>
    <property type="match status" value="1"/>
</dbReference>
<dbReference type="PANTHER" id="PTHR35936:SF19">
    <property type="entry name" value="AMINO-ACID-BINDING PROTEIN YXEM-RELATED"/>
    <property type="match status" value="1"/>
</dbReference>
<evidence type="ECO:0000256" key="2">
    <source>
        <dbReference type="ARBA" id="ARBA00010333"/>
    </source>
</evidence>
<dbReference type="GO" id="GO:0030313">
    <property type="term" value="C:cell envelope"/>
    <property type="evidence" value="ECO:0007669"/>
    <property type="project" value="UniProtKB-SubCell"/>
</dbReference>
<evidence type="ECO:0000313" key="9">
    <source>
        <dbReference type="Proteomes" id="UP000220914"/>
    </source>
</evidence>
<sequence>MPAGNVRRGLAAALLPLGIVTSAVTSGTATADESRLPQIEASKVVKVCSTGDYRPFTFRDDGNWQGLDIDMAHSLAEHLGADLELVPTTWPNLMNDIGSRCDVAMGGITVTAARAERALFSQPYLRDGKSAIIRCTDSARYRTLADFDQPGVRVVENPGGTNEEFARGHIKNAQLQIYPDNNTIFEQLTSGAADVMFTDTSEIRYQTKQNPALCGVGVDQPFTSDEKAYLLPQGDTALQNAVNQWLSTAQHDGTYAALSNNYLGAVVGP</sequence>
<dbReference type="Pfam" id="PF00497">
    <property type="entry name" value="SBP_bac_3"/>
    <property type="match status" value="1"/>
</dbReference>
<dbReference type="PROSITE" id="PS01039">
    <property type="entry name" value="SBP_BACTERIAL_3"/>
    <property type="match status" value="1"/>
</dbReference>
<dbReference type="InterPro" id="IPR018313">
    <property type="entry name" value="SBP_3_CS"/>
</dbReference>
<evidence type="ECO:0000313" key="8">
    <source>
        <dbReference type="EMBL" id="PEG35723.1"/>
    </source>
</evidence>
<keyword evidence="3 5" id="KW-0732">Signal</keyword>
<dbReference type="EMBL" id="BLKS01000001">
    <property type="protein sequence ID" value="GFG54129.1"/>
    <property type="molecule type" value="Genomic_DNA"/>
</dbReference>
<dbReference type="OrthoDB" id="8454826at2"/>
<evidence type="ECO:0000256" key="1">
    <source>
        <dbReference type="ARBA" id="ARBA00004196"/>
    </source>
</evidence>
<dbReference type="PANTHER" id="PTHR35936">
    <property type="entry name" value="MEMBRANE-BOUND LYTIC MUREIN TRANSGLYCOSYLASE F"/>
    <property type="match status" value="1"/>
</dbReference>
<comment type="caution">
    <text evidence="8">The sequence shown here is derived from an EMBL/GenBank/DDBJ whole genome shotgun (WGS) entry which is preliminary data.</text>
</comment>
<reference evidence="8 9" key="1">
    <citation type="submission" date="2017-10" db="EMBL/GenBank/DDBJ databases">
        <title>The new phylogeny of genus Mycobacterium.</title>
        <authorList>
            <person name="Tortoli E."/>
            <person name="Trovato A."/>
            <person name="Cirillo D.M."/>
        </authorList>
    </citation>
    <scope>NUCLEOTIDE SEQUENCE [LARGE SCALE GENOMIC DNA]</scope>
    <source>
        <strain evidence="8 9">CCUG37673</strain>
    </source>
</reference>
<protein>
    <submittedName>
        <fullName evidence="8">Cyclohexadienyl dehydratase</fullName>
    </submittedName>
</protein>
<dbReference type="SUPFAM" id="SSF53850">
    <property type="entry name" value="Periplasmic binding protein-like II"/>
    <property type="match status" value="1"/>
</dbReference>
<evidence type="ECO:0000256" key="4">
    <source>
        <dbReference type="RuleBase" id="RU003744"/>
    </source>
</evidence>
<organism evidence="8 9">
    <name type="scientific">Mycolicibacterium agri</name>
    <name type="common">Mycobacterium agri</name>
    <dbReference type="NCBI Taxonomy" id="36811"/>
    <lineage>
        <taxon>Bacteria</taxon>
        <taxon>Bacillati</taxon>
        <taxon>Actinomycetota</taxon>
        <taxon>Actinomycetes</taxon>
        <taxon>Mycobacteriales</taxon>
        <taxon>Mycobacteriaceae</taxon>
        <taxon>Mycolicibacterium</taxon>
    </lineage>
</organism>
<dbReference type="Proteomes" id="UP000220914">
    <property type="component" value="Unassembled WGS sequence"/>
</dbReference>
<comment type="subcellular location">
    <subcellularLocation>
        <location evidence="1">Cell envelope</location>
    </subcellularLocation>
</comment>
<reference evidence="7 10" key="2">
    <citation type="journal article" date="2019" name="Emerg. Microbes Infect.">
        <title>Comprehensive subspecies identification of 175 nontuberculous mycobacteria species based on 7547 genomic profiles.</title>
        <authorList>
            <person name="Matsumoto Y."/>
            <person name="Kinjo T."/>
            <person name="Motooka D."/>
            <person name="Nabeya D."/>
            <person name="Jung N."/>
            <person name="Uechi K."/>
            <person name="Horii T."/>
            <person name="Iida T."/>
            <person name="Fujita J."/>
            <person name="Nakamura S."/>
        </authorList>
    </citation>
    <scope>NUCLEOTIDE SEQUENCE [LARGE SCALE GENOMIC DNA]</scope>
    <source>
        <strain evidence="7 10">JCM 6377</strain>
    </source>
</reference>
<evidence type="ECO:0000313" key="7">
    <source>
        <dbReference type="EMBL" id="GFG54129.1"/>
    </source>
</evidence>
<dbReference type="RefSeq" id="WP_097942022.1">
    <property type="nucleotide sequence ID" value="NZ_BLKS01000001.1"/>
</dbReference>
<proteinExistence type="inferred from homology"/>
<feature type="domain" description="Solute-binding protein family 3/N-terminal" evidence="6">
    <location>
        <begin position="44"/>
        <end position="266"/>
    </location>
</feature>
<gene>
    <name evidence="8" type="ORF">CQY20_21050</name>
    <name evidence="7" type="ORF">MAGR_55700</name>
</gene>
<keyword evidence="9" id="KW-1185">Reference proteome</keyword>
<name>A0A2A7MW32_MYCAG</name>
<dbReference type="InterPro" id="IPR001638">
    <property type="entry name" value="Solute-binding_3/MltF_N"/>
</dbReference>
<evidence type="ECO:0000256" key="3">
    <source>
        <dbReference type="ARBA" id="ARBA00022729"/>
    </source>
</evidence>